<feature type="compositionally biased region" description="Basic and acidic residues" evidence="1">
    <location>
        <begin position="328"/>
        <end position="340"/>
    </location>
</feature>
<evidence type="ECO:0000313" key="4">
    <source>
        <dbReference type="RefSeq" id="XP_015607211.1"/>
    </source>
</evidence>
<feature type="chain" id="PRO_5042559480" evidence="2">
    <location>
        <begin position="24"/>
        <end position="435"/>
    </location>
</feature>
<reference evidence="4" key="1">
    <citation type="submission" date="2025-08" db="UniProtKB">
        <authorList>
            <consortium name="RefSeq"/>
        </authorList>
    </citation>
    <scope>IDENTIFICATION</scope>
</reference>
<keyword evidence="2" id="KW-0732">Signal</keyword>
<feature type="compositionally biased region" description="Basic and acidic residues" evidence="1">
    <location>
        <begin position="142"/>
        <end position="163"/>
    </location>
</feature>
<organism evidence="3 4">
    <name type="scientific">Cephus cinctus</name>
    <name type="common">Wheat stem sawfly</name>
    <dbReference type="NCBI Taxonomy" id="211228"/>
    <lineage>
        <taxon>Eukaryota</taxon>
        <taxon>Metazoa</taxon>
        <taxon>Ecdysozoa</taxon>
        <taxon>Arthropoda</taxon>
        <taxon>Hexapoda</taxon>
        <taxon>Insecta</taxon>
        <taxon>Pterygota</taxon>
        <taxon>Neoptera</taxon>
        <taxon>Endopterygota</taxon>
        <taxon>Hymenoptera</taxon>
        <taxon>Cephoidea</taxon>
        <taxon>Cephidae</taxon>
        <taxon>Cephus</taxon>
    </lineage>
</organism>
<feature type="signal peptide" evidence="2">
    <location>
        <begin position="1"/>
        <end position="23"/>
    </location>
</feature>
<keyword evidence="3" id="KW-1185">Reference proteome</keyword>
<dbReference type="KEGG" id="ccin:107273479"/>
<dbReference type="AlphaFoldDB" id="A0AAJ7CDC8"/>
<feature type="region of interest" description="Disordered" evidence="1">
    <location>
        <begin position="231"/>
        <end position="256"/>
    </location>
</feature>
<dbReference type="Proteomes" id="UP000694920">
    <property type="component" value="Unplaced"/>
</dbReference>
<evidence type="ECO:0000313" key="3">
    <source>
        <dbReference type="Proteomes" id="UP000694920"/>
    </source>
</evidence>
<dbReference type="RefSeq" id="XP_015607211.1">
    <property type="nucleotide sequence ID" value="XM_015751725.2"/>
</dbReference>
<dbReference type="GeneID" id="107273479"/>
<protein>
    <submittedName>
        <fullName evidence="4">Uncharacterized protein LOC107273479</fullName>
    </submittedName>
</protein>
<gene>
    <name evidence="4" type="primary">LOC107273479</name>
</gene>
<evidence type="ECO:0000256" key="1">
    <source>
        <dbReference type="SAM" id="MobiDB-lite"/>
    </source>
</evidence>
<feature type="compositionally biased region" description="Basic and acidic residues" evidence="1">
    <location>
        <begin position="117"/>
        <end position="132"/>
    </location>
</feature>
<name>A0AAJ7CDC8_CEPCN</name>
<accession>A0AAJ7CDC8</accession>
<proteinExistence type="predicted"/>
<feature type="region of interest" description="Disordered" evidence="1">
    <location>
        <begin position="112"/>
        <end position="163"/>
    </location>
</feature>
<evidence type="ECO:0000256" key="2">
    <source>
        <dbReference type="SAM" id="SignalP"/>
    </source>
</evidence>
<feature type="region of interest" description="Disordered" evidence="1">
    <location>
        <begin position="360"/>
        <end position="402"/>
    </location>
</feature>
<feature type="region of interest" description="Disordered" evidence="1">
    <location>
        <begin position="310"/>
        <end position="347"/>
    </location>
</feature>
<sequence>MTSYVISLSIALIAGLACQMTIGRELERETRIHDETTTIYSEYVEAEGKDEEKWLNENEEAYDTGDTQKNSKESNVELVSKHFDTSPLTLKKFMAKNSNPNEDGRHVIRVTDVTDSADSRRKIQETVEESRPHYYTKSTKNVNKDARGKESNEDNESGEKCDTHKRDRKYCENFCKMAARKNILTKKNISINSEDVAGSENSSTEINTVNGTEEFSKVHKESDTARIIATDYSTPSRREAPRLYQESTPSDTQDAKERVGVKYYEKSKESVPPIIVSLYKRLIPYMRQSPEVMESAEATTAVGSDLLHEAIESDTVTSNVEKPITSGKENKKDSSQRGESLESSATWKFADSERVNKTLTSSVDNAANSNDDESNFQDARASQAPQSRLYAYDPEGEKEDDDERVIQPYLKKANERWINIIINNYPPHACNNEKM</sequence>